<accession>A0A3A1Y222</accession>
<reference evidence="2 3" key="1">
    <citation type="submission" date="2017-08" db="EMBL/GenBank/DDBJ databases">
        <title>Reclassification of Bisgaard taxon 37 and 44.</title>
        <authorList>
            <person name="Christensen H."/>
        </authorList>
    </citation>
    <scope>NUCLEOTIDE SEQUENCE [LARGE SCALE GENOMIC DNA]</scope>
    <source>
        <strain evidence="2 3">B96_3</strain>
    </source>
</reference>
<dbReference type="PANTHER" id="PTHR38043:SF1">
    <property type="entry name" value="PROTEIN HEMX"/>
    <property type="match status" value="1"/>
</dbReference>
<feature type="compositionally biased region" description="Low complexity" evidence="1">
    <location>
        <begin position="144"/>
        <end position="164"/>
    </location>
</feature>
<feature type="compositionally biased region" description="Low complexity" evidence="1">
    <location>
        <begin position="20"/>
        <end position="38"/>
    </location>
</feature>
<feature type="region of interest" description="Disordered" evidence="1">
    <location>
        <begin position="549"/>
        <end position="599"/>
    </location>
</feature>
<dbReference type="AlphaFoldDB" id="A0A3A1Y222"/>
<proteinExistence type="predicted"/>
<dbReference type="Proteomes" id="UP000265691">
    <property type="component" value="Unassembled WGS sequence"/>
</dbReference>
<feature type="region of interest" description="Disordered" evidence="1">
    <location>
        <begin position="143"/>
        <end position="164"/>
    </location>
</feature>
<evidence type="ECO:0000256" key="1">
    <source>
        <dbReference type="SAM" id="MobiDB-lite"/>
    </source>
</evidence>
<organism evidence="2 3">
    <name type="scientific">Psittacicella hinzii</name>
    <dbReference type="NCBI Taxonomy" id="2028575"/>
    <lineage>
        <taxon>Bacteria</taxon>
        <taxon>Pseudomonadati</taxon>
        <taxon>Pseudomonadota</taxon>
        <taxon>Gammaproteobacteria</taxon>
        <taxon>Pasteurellales</taxon>
        <taxon>Psittacicellaceae</taxon>
        <taxon>Psittacicella</taxon>
    </lineage>
</organism>
<feature type="compositionally biased region" description="Low complexity" evidence="1">
    <location>
        <begin position="553"/>
        <end position="567"/>
    </location>
</feature>
<gene>
    <name evidence="2" type="ORF">CKF54_06855</name>
</gene>
<name>A0A3A1Y222_9GAMM</name>
<feature type="compositionally biased region" description="Basic and acidic residues" evidence="1">
    <location>
        <begin position="41"/>
        <end position="50"/>
    </location>
</feature>
<protein>
    <submittedName>
        <fullName evidence="2">Uncharacterized protein</fullName>
    </submittedName>
</protein>
<evidence type="ECO:0000313" key="2">
    <source>
        <dbReference type="EMBL" id="RIY31336.1"/>
    </source>
</evidence>
<dbReference type="EMBL" id="NRHC01000100">
    <property type="protein sequence ID" value="RIY31336.1"/>
    <property type="molecule type" value="Genomic_DNA"/>
</dbReference>
<feature type="region of interest" description="Disordered" evidence="1">
    <location>
        <begin position="1"/>
        <end position="55"/>
    </location>
</feature>
<dbReference type="Pfam" id="PF04375">
    <property type="entry name" value="HemX"/>
    <property type="match status" value="1"/>
</dbReference>
<feature type="compositionally biased region" description="Polar residues" evidence="1">
    <location>
        <begin position="572"/>
        <end position="581"/>
    </location>
</feature>
<dbReference type="OrthoDB" id="5670700at2"/>
<feature type="compositionally biased region" description="Low complexity" evidence="1">
    <location>
        <begin position="218"/>
        <end position="235"/>
    </location>
</feature>
<dbReference type="PANTHER" id="PTHR38043">
    <property type="entry name" value="PROTEIN HEMX"/>
    <property type="match status" value="1"/>
</dbReference>
<evidence type="ECO:0000313" key="3">
    <source>
        <dbReference type="Proteomes" id="UP000265691"/>
    </source>
</evidence>
<keyword evidence="3" id="KW-1185">Reference proteome</keyword>
<comment type="caution">
    <text evidence="2">The sequence shown here is derived from an EMBL/GenBank/DDBJ whole genome shotgun (WGS) entry which is preliminary data.</text>
</comment>
<dbReference type="RefSeq" id="WP_119525618.1">
    <property type="nucleotide sequence ID" value="NZ_NRHC01000100.1"/>
</dbReference>
<dbReference type="InterPro" id="IPR007470">
    <property type="entry name" value="HemX"/>
</dbReference>
<feature type="region of interest" description="Disordered" evidence="1">
    <location>
        <begin position="218"/>
        <end position="241"/>
    </location>
</feature>
<sequence length="599" mass="65223">MFSNNNANFPTEPEKKPVAETTTEEQQTSSEQQEPTSPKNSKREQQRSQRQEPPIIIEPPKYRFLGLMAVLALGLSGFAVYKMYEPSIFSTADLEATSSKFVSVNDFNTFKNSTQQEIEILKIKYNILQQQFDSRFNSTSSTFDRSFGSNTSSSGSSSANFNSSNLSSSNINRILDNYVTVANLNETISTFNNNIQAQLNSLGTRVTSLEQQQVNNTANAPAANTSNNNTSTTTPNLPPPVPGISAEQVQGLINQATTSEAFKTYIGSLIAEYVAQNPSFTEQDRTNLTRDIGESVASQVFNRLVTQLQGVSADLTKQINEQLPAAINNGIKREQSALLQSLYAHVNSVLTQQILTQVQAQIKQNASLTNIITNLQITASLAPNDKVKAAIETDINNLSHGTQSTNSLVNQLISLVNNVSSLPQLNQMQLEKAQDAQDSSFGKATKEFFSKFVQVQKVGDLPATNLNLYIQENLKLNLQNAIIAIGANNTAEYRNSLDTLVKVVTTVYPQDNKVVQDFVNQVKALSEVNFSYNANYQLGSLNLFAASNASDNQPSKPAAQGQKAKPAAENKPASSAAQQGQKTDEPAQPAQPASDKPAN</sequence>